<protein>
    <submittedName>
        <fullName evidence="1">Putative nuclease of the RNAse H fold, HicB family</fullName>
    </submittedName>
</protein>
<comment type="caution">
    <text evidence="1">The sequence shown here is derived from an EMBL/GenBank/DDBJ whole genome shotgun (WGS) entry which is preliminary data.</text>
</comment>
<dbReference type="Pfam" id="PF05534">
    <property type="entry name" value="HicB"/>
    <property type="match status" value="1"/>
</dbReference>
<proteinExistence type="predicted"/>
<organism evidence="1 2">
    <name type="scientific">Candidatus Electrothrix marina</name>
    <dbReference type="NCBI Taxonomy" id="1859130"/>
    <lineage>
        <taxon>Bacteria</taxon>
        <taxon>Pseudomonadati</taxon>
        <taxon>Thermodesulfobacteriota</taxon>
        <taxon>Desulfobulbia</taxon>
        <taxon>Desulfobulbales</taxon>
        <taxon>Desulfobulbaceae</taxon>
        <taxon>Candidatus Electrothrix</taxon>
    </lineage>
</organism>
<gene>
    <name evidence="1" type="ORF">VU01_10513</name>
</gene>
<name>A0A444JFY5_9BACT</name>
<sequence>MSGGFAAILSEETQRTSRICWCGRRLFGGFLGRRFDMMCYKEYLGSVHYSDDDHIFYGKLEYIKSLINYEGTDVAGLRQAFHEAVDDYLALCAEEELEPERPFKGSFNVRTGCDLHRRAAMYALECGSNLNKVVTEALEQYLLAHSPCSGSD</sequence>
<accession>A0A444JFY5</accession>
<dbReference type="InterPro" id="IPR008651">
    <property type="entry name" value="Uncharacterised_HicB"/>
</dbReference>
<dbReference type="Proteomes" id="UP000288892">
    <property type="component" value="Unassembled WGS sequence"/>
</dbReference>
<keyword evidence="2" id="KW-1185">Reference proteome</keyword>
<evidence type="ECO:0000313" key="2">
    <source>
        <dbReference type="Proteomes" id="UP000288892"/>
    </source>
</evidence>
<dbReference type="InterPro" id="IPR035069">
    <property type="entry name" value="TTHA1013/TTHA0281-like"/>
</dbReference>
<dbReference type="SUPFAM" id="SSF143100">
    <property type="entry name" value="TTHA1013/TTHA0281-like"/>
    <property type="match status" value="1"/>
</dbReference>
<dbReference type="EMBL" id="MTKS01000051">
    <property type="protein sequence ID" value="RWX52004.1"/>
    <property type="molecule type" value="Genomic_DNA"/>
</dbReference>
<dbReference type="AlphaFoldDB" id="A0A444JFY5"/>
<reference evidence="1 2" key="1">
    <citation type="submission" date="2017-01" db="EMBL/GenBank/DDBJ databases">
        <title>The cable genome- insights into the physiology and evolution of filamentous bacteria capable of sulfide oxidation via long distance electron transfer.</title>
        <authorList>
            <person name="Schreiber L."/>
            <person name="Bjerg J.T."/>
            <person name="Boggild A."/>
            <person name="Van De Vossenberg J."/>
            <person name="Meysman F."/>
            <person name="Nielsen L.P."/>
            <person name="Schramm A."/>
            <person name="Kjeldsen K.U."/>
        </authorList>
    </citation>
    <scope>NUCLEOTIDE SEQUENCE [LARGE SCALE GENOMIC DNA]</scope>
    <source>
        <strain evidence="1">A5</strain>
    </source>
</reference>
<evidence type="ECO:0000313" key="1">
    <source>
        <dbReference type="EMBL" id="RWX52004.1"/>
    </source>
</evidence>